<dbReference type="OrthoDB" id="1853982at2"/>
<dbReference type="RefSeq" id="WP_006574408.1">
    <property type="nucleotide sequence ID" value="NZ_AAXG02000041.1"/>
</dbReference>
<evidence type="ECO:0000256" key="3">
    <source>
        <dbReference type="SAM" id="SignalP"/>
    </source>
</evidence>
<feature type="signal peptide" evidence="3">
    <location>
        <begin position="1"/>
        <end position="23"/>
    </location>
</feature>
<proteinExistence type="predicted"/>
<feature type="chain" id="PRO_5002699152" description="LPXTG-motif cell wall anchor domain protein" evidence="3">
    <location>
        <begin position="24"/>
        <end position="302"/>
    </location>
</feature>
<dbReference type="STRING" id="411467.BACCAP_03922"/>
<keyword evidence="2" id="KW-1133">Transmembrane helix</keyword>
<evidence type="ECO:0000313" key="5">
    <source>
        <dbReference type="Proteomes" id="UP000003639"/>
    </source>
</evidence>
<name>A6P0B2_9FIRM</name>
<comment type="caution">
    <text evidence="4">The sequence shown here is derived from an EMBL/GenBank/DDBJ whole genome shotgun (WGS) entry which is preliminary data.</text>
</comment>
<organism evidence="4 5">
    <name type="scientific">Pseudoflavonifractor capillosus ATCC 29799</name>
    <dbReference type="NCBI Taxonomy" id="411467"/>
    <lineage>
        <taxon>Bacteria</taxon>
        <taxon>Bacillati</taxon>
        <taxon>Bacillota</taxon>
        <taxon>Clostridia</taxon>
        <taxon>Eubacteriales</taxon>
        <taxon>Oscillospiraceae</taxon>
        <taxon>Pseudoflavonifractor</taxon>
    </lineage>
</organism>
<protein>
    <recommendedName>
        <fullName evidence="6">LPXTG-motif cell wall anchor domain protein</fullName>
    </recommendedName>
</protein>
<keyword evidence="5" id="KW-1185">Reference proteome</keyword>
<dbReference type="AlphaFoldDB" id="A6P0B2"/>
<dbReference type="EMBL" id="AAXG02000041">
    <property type="protein sequence ID" value="EDM98262.1"/>
    <property type="molecule type" value="Genomic_DNA"/>
</dbReference>
<accession>A6P0B2</accession>
<evidence type="ECO:0000256" key="1">
    <source>
        <dbReference type="SAM" id="MobiDB-lite"/>
    </source>
</evidence>
<reference evidence="4 5" key="2">
    <citation type="submission" date="2007-06" db="EMBL/GenBank/DDBJ databases">
        <title>Draft genome sequence of Pseudoflavonifractor capillosus ATCC 29799.</title>
        <authorList>
            <person name="Sudarsanam P."/>
            <person name="Ley R."/>
            <person name="Guruge J."/>
            <person name="Turnbaugh P.J."/>
            <person name="Mahowald M."/>
            <person name="Liep D."/>
            <person name="Gordon J."/>
        </authorList>
    </citation>
    <scope>NUCLEOTIDE SEQUENCE [LARGE SCALE GENOMIC DNA]</scope>
    <source>
        <strain evidence="4 5">ATCC 29799</strain>
    </source>
</reference>
<feature type="compositionally biased region" description="Polar residues" evidence="1">
    <location>
        <begin position="258"/>
        <end position="267"/>
    </location>
</feature>
<dbReference type="Proteomes" id="UP000003639">
    <property type="component" value="Unassembled WGS sequence"/>
</dbReference>
<evidence type="ECO:0008006" key="6">
    <source>
        <dbReference type="Google" id="ProtNLM"/>
    </source>
</evidence>
<feature type="transmembrane region" description="Helical" evidence="2">
    <location>
        <begin position="278"/>
        <end position="295"/>
    </location>
</feature>
<reference evidence="4 5" key="1">
    <citation type="submission" date="2007-04" db="EMBL/GenBank/DDBJ databases">
        <authorList>
            <person name="Fulton L."/>
            <person name="Clifton S."/>
            <person name="Fulton B."/>
            <person name="Xu J."/>
            <person name="Minx P."/>
            <person name="Pepin K.H."/>
            <person name="Johnson M."/>
            <person name="Thiruvilangam P."/>
            <person name="Bhonagiri V."/>
            <person name="Nash W.E."/>
            <person name="Mardis E.R."/>
            <person name="Wilson R.K."/>
        </authorList>
    </citation>
    <scope>NUCLEOTIDE SEQUENCE [LARGE SCALE GENOMIC DNA]</scope>
    <source>
        <strain evidence="4 5">ATCC 29799</strain>
    </source>
</reference>
<keyword evidence="2" id="KW-0812">Transmembrane</keyword>
<keyword evidence="3" id="KW-0732">Signal</keyword>
<evidence type="ECO:0000313" key="4">
    <source>
        <dbReference type="EMBL" id="EDM98262.1"/>
    </source>
</evidence>
<evidence type="ECO:0000256" key="2">
    <source>
        <dbReference type="SAM" id="Phobius"/>
    </source>
</evidence>
<dbReference type="eggNOG" id="ENOG502ZB86">
    <property type="taxonomic scope" value="Bacteria"/>
</dbReference>
<feature type="region of interest" description="Disordered" evidence="1">
    <location>
        <begin position="249"/>
        <end position="268"/>
    </location>
</feature>
<keyword evidence="2" id="KW-0472">Membrane</keyword>
<gene>
    <name evidence="4" type="ORF">BACCAP_03922</name>
</gene>
<sequence length="302" mass="32653">MKRILTTMCALTLLLAASVPALAAEPEQSASYYPISVEEYMEGDSPRIKKVYQLSLADDPSQIPTEDFERDGRLYYLLDMTRKDEVGVDIQTITQTKTLASETNNMEKILQSLEPQMEVTTEDGYTGTLTLDHTTVKVAADGYATRTKDLSATRTYPNLSEADVSLIPKSIEDNGKSLTLADVQWAETSEAGADGAVTRYTATAKYTGTTSSTYATGYTVTADYTGQVSKTNCSVLTYTAIFGSMEIPAEQTDPAPTDTPSSENSNGAMADIDIKQPLLIGGAILLLTAGGVFLFKRYKGRS</sequence>